<gene>
    <name evidence="1" type="ORF">F9U64_19060</name>
</gene>
<dbReference type="RefSeq" id="WP_153406469.1">
    <property type="nucleotide sequence ID" value="NZ_ML762446.1"/>
</dbReference>
<dbReference type="EMBL" id="WEID01000099">
    <property type="protein sequence ID" value="KAB8126921.1"/>
    <property type="molecule type" value="Genomic_DNA"/>
</dbReference>
<proteinExistence type="predicted"/>
<comment type="caution">
    <text evidence="1">The sequence shown here is derived from an EMBL/GenBank/DDBJ whole genome shotgun (WGS) entry which is preliminary data.</text>
</comment>
<name>A0A7C8KQA1_9BACI</name>
<protein>
    <submittedName>
        <fullName evidence="1">Uncharacterized protein</fullName>
    </submittedName>
</protein>
<dbReference type="AlphaFoldDB" id="A0A7C8KQA1"/>
<reference evidence="1 2" key="1">
    <citation type="submission" date="2019-10" db="EMBL/GenBank/DDBJ databases">
        <title>Gracilibacillus sp. nov. isolated from rice seeds.</title>
        <authorList>
            <person name="He S."/>
        </authorList>
    </citation>
    <scope>NUCLEOTIDE SEQUENCE [LARGE SCALE GENOMIC DNA]</scope>
    <source>
        <strain evidence="1 2">TD8</strain>
    </source>
</reference>
<evidence type="ECO:0000313" key="2">
    <source>
        <dbReference type="Proteomes" id="UP000480246"/>
    </source>
</evidence>
<dbReference type="Proteomes" id="UP000480246">
    <property type="component" value="Unassembled WGS sequence"/>
</dbReference>
<accession>A0A7C8KQA1</accession>
<sequence length="74" mass="8711">MKVSFVNELGNDIHVFETDDLSGIIAAVKESSAMIFNHDPFYEYDEMRINHYEEDGKIVQELIVYFKDFRDESD</sequence>
<keyword evidence="2" id="KW-1185">Reference proteome</keyword>
<organism evidence="1 2">
    <name type="scientific">Gracilibacillus oryzae</name>
    <dbReference type="NCBI Taxonomy" id="1672701"/>
    <lineage>
        <taxon>Bacteria</taxon>
        <taxon>Bacillati</taxon>
        <taxon>Bacillota</taxon>
        <taxon>Bacilli</taxon>
        <taxon>Bacillales</taxon>
        <taxon>Bacillaceae</taxon>
        <taxon>Gracilibacillus</taxon>
    </lineage>
</organism>
<dbReference type="OrthoDB" id="2736142at2"/>
<evidence type="ECO:0000313" key="1">
    <source>
        <dbReference type="EMBL" id="KAB8126921.1"/>
    </source>
</evidence>